<dbReference type="EMBL" id="ARXV01000006">
    <property type="protein sequence ID" value="KGD64799.1"/>
    <property type="molecule type" value="Genomic_DNA"/>
</dbReference>
<dbReference type="STRING" id="1177154.Y5S_01707"/>
<dbReference type="PATRIC" id="fig|1177154.3.peg.1740"/>
<gene>
    <name evidence="4" type="ORF">Y5S_01707</name>
</gene>
<keyword evidence="1" id="KW-0175">Coiled coil</keyword>
<accession>A0A095SKD2</accession>
<dbReference type="InterPro" id="IPR049806">
    <property type="entry name" value="MasK-like_C"/>
</dbReference>
<feature type="region of interest" description="Disordered" evidence="2">
    <location>
        <begin position="215"/>
        <end position="260"/>
    </location>
</feature>
<protein>
    <submittedName>
        <fullName evidence="4">Uncharacterized protein</fullName>
    </submittedName>
</protein>
<keyword evidence="5" id="KW-1185">Reference proteome</keyword>
<feature type="coiled-coil region" evidence="1">
    <location>
        <begin position="13"/>
        <end position="40"/>
    </location>
</feature>
<comment type="caution">
    <text evidence="4">The sequence shown here is derived from an EMBL/GenBank/DDBJ whole genome shotgun (WGS) entry which is preliminary data.</text>
</comment>
<evidence type="ECO:0000256" key="2">
    <source>
        <dbReference type="SAM" id="MobiDB-lite"/>
    </source>
</evidence>
<evidence type="ECO:0000256" key="3">
    <source>
        <dbReference type="SAM" id="Phobius"/>
    </source>
</evidence>
<evidence type="ECO:0000256" key="1">
    <source>
        <dbReference type="SAM" id="Coils"/>
    </source>
</evidence>
<sequence>MADPVNTSLARRQQDLIGQVESEQQALADLQEELRKVETELTEKAPQRQKFQLLGVICESLDQLHEMGAASLFWGEGVSEAEHEQKIAATREVAEQFNSELKVLDEAQGSLQEKIVWRQGNINELNFHLAEVTEELENSKFDFVIEREADDSKIFVAGLLPWSKTEEDEKRQRKALLISLVLMFLIGGIPAIWVLPPPDPDREIEIPERLAKLVKEKAKPKPVEKKPEQKKQDDEPKPDEPKVAKKEPKPEEVKKAREKAVTKGVLAHSDMFSDLMDDSMTSNLGAEAKISGSRATGAAAANGAAGSRALITASAGGSGGVAAASAVSRGGVGSGGGNAISGSGLSTGQVQSSVAASVKESARPLTKGAGPSRTDEEIQIVFDRYKSALYRIYNRELRNNPSLRGKMVLELTIEPDGSVSACRVKSTDLDSPTLGQKVVARVQMFNFGAKEGVPKTTILYPIDFLPAG</sequence>
<dbReference type="AlphaFoldDB" id="A0A095SKD2"/>
<reference evidence="4 5" key="1">
    <citation type="submission" date="2012-09" db="EMBL/GenBank/DDBJ databases">
        <title>Genome Sequence of alkane-degrading Bacterium Alcanivorax sp. 19-m-6.</title>
        <authorList>
            <person name="Lai Q."/>
            <person name="Shao Z."/>
        </authorList>
    </citation>
    <scope>NUCLEOTIDE SEQUENCE [LARGE SCALE GENOMIC DNA]</scope>
    <source>
        <strain evidence="4 5">19-m-6</strain>
    </source>
</reference>
<dbReference type="SUPFAM" id="SSF74653">
    <property type="entry name" value="TolA/TonB C-terminal domain"/>
    <property type="match status" value="1"/>
</dbReference>
<evidence type="ECO:0000313" key="5">
    <source>
        <dbReference type="Proteomes" id="UP000029444"/>
    </source>
</evidence>
<keyword evidence="3" id="KW-0472">Membrane</keyword>
<organism evidence="4 5">
    <name type="scientific">Alcanivorax nanhaiticus</name>
    <dbReference type="NCBI Taxonomy" id="1177154"/>
    <lineage>
        <taxon>Bacteria</taxon>
        <taxon>Pseudomonadati</taxon>
        <taxon>Pseudomonadota</taxon>
        <taxon>Gammaproteobacteria</taxon>
        <taxon>Oceanospirillales</taxon>
        <taxon>Alcanivoracaceae</taxon>
        <taxon>Alcanivorax</taxon>
    </lineage>
</organism>
<evidence type="ECO:0000313" key="4">
    <source>
        <dbReference type="EMBL" id="KGD64799.1"/>
    </source>
</evidence>
<proteinExistence type="predicted"/>
<keyword evidence="3" id="KW-1133">Transmembrane helix</keyword>
<dbReference type="NCBIfam" id="NF033768">
    <property type="entry name" value="myxo_SS_tail"/>
    <property type="match status" value="1"/>
</dbReference>
<dbReference type="Proteomes" id="UP000029444">
    <property type="component" value="Unassembled WGS sequence"/>
</dbReference>
<dbReference type="eggNOG" id="COG0810">
    <property type="taxonomic scope" value="Bacteria"/>
</dbReference>
<keyword evidence="3" id="KW-0812">Transmembrane</keyword>
<name>A0A095SKD2_9GAMM</name>
<feature type="transmembrane region" description="Helical" evidence="3">
    <location>
        <begin position="175"/>
        <end position="195"/>
    </location>
</feature>